<dbReference type="InterPro" id="IPR031811">
    <property type="entry name" value="ALGX/ALGJ_SGNH-like"/>
</dbReference>
<dbReference type="EMBL" id="LAPV01000072">
    <property type="protein sequence ID" value="KKC33958.1"/>
    <property type="molecule type" value="Genomic_DNA"/>
</dbReference>
<dbReference type="Proteomes" id="UP000033519">
    <property type="component" value="Unassembled WGS sequence"/>
</dbReference>
<keyword evidence="3" id="KW-0808">Transferase</keyword>
<comment type="caution">
    <text evidence="8">The sequence shown here is derived from an EMBL/GenBank/DDBJ whole genome shotgun (WGS) entry which is preliminary data.</text>
</comment>
<accession>A0ABR5E0X0</accession>
<keyword evidence="5" id="KW-0574">Periplasm</keyword>
<name>A0ABR5E0X0_9HYPH</name>
<reference evidence="8 9" key="1">
    <citation type="submission" date="2015-03" db="EMBL/GenBank/DDBJ databases">
        <authorList>
            <person name="Lepp D."/>
            <person name="Hassan Y.I."/>
            <person name="Li X.-Z."/>
            <person name="Zhou T."/>
        </authorList>
    </citation>
    <scope>NUCLEOTIDE SEQUENCE [LARGE SCALE GENOMIC DNA]</scope>
    <source>
        <strain evidence="8 9">Cr7-05</strain>
    </source>
</reference>
<gene>
    <name evidence="8" type="ORF">WH91_05730</name>
</gene>
<proteinExistence type="predicted"/>
<evidence type="ECO:0000256" key="2">
    <source>
        <dbReference type="ARBA" id="ARBA00005182"/>
    </source>
</evidence>
<evidence type="ECO:0000313" key="9">
    <source>
        <dbReference type="Proteomes" id="UP000033519"/>
    </source>
</evidence>
<protein>
    <recommendedName>
        <fullName evidence="7">AlgX/AlgJ SGNH hydrolase-like domain-containing protein</fullName>
    </recommendedName>
</protein>
<feature type="domain" description="AlgX/AlgJ SGNH hydrolase-like" evidence="7">
    <location>
        <begin position="89"/>
        <end position="353"/>
    </location>
</feature>
<sequence length="369" mass="40043">MIMTNLARWVPIASMLLLMGLGLFLMVQALRDGAFRHTAPTSIAEVTDGEWTHAIEDELERKVLIREPAIHLLNAFEYWLFGEARSGALAGTDGWLFSREEFEWSAQSDGNLEAAFDAITRGVSGLHERGIKVALAFVPAKSDIYQDQLGRYALPETAAELYSRVLQTAAATGADFVPNLSTDLRAVRSQTEVFLHTDTHWSVFGAGRAAASLCALGAPVIENKLTFSTSLQAAIAHRGDLLNFLELGGFSFLMPVQTDLIAPVVAAREIDGADPLASLFGSEPAAIDIGLVGTSYSANPLWSFGDQIKIACQSDLVAYATDGDGPFEPMRSYLETIAKPNAVLPKLVIWEIPVRYLDDYSGQTLSALF</sequence>
<comment type="pathway">
    <text evidence="2">Glycan biosynthesis; alginate biosynthesis.</text>
</comment>
<evidence type="ECO:0000256" key="6">
    <source>
        <dbReference type="ARBA" id="ARBA00022841"/>
    </source>
</evidence>
<evidence type="ECO:0000256" key="1">
    <source>
        <dbReference type="ARBA" id="ARBA00004418"/>
    </source>
</evidence>
<evidence type="ECO:0000259" key="7">
    <source>
        <dbReference type="Pfam" id="PF16822"/>
    </source>
</evidence>
<evidence type="ECO:0000256" key="5">
    <source>
        <dbReference type="ARBA" id="ARBA00022764"/>
    </source>
</evidence>
<dbReference type="Pfam" id="PF16822">
    <property type="entry name" value="ALGX"/>
    <property type="match status" value="1"/>
</dbReference>
<comment type="subcellular location">
    <subcellularLocation>
        <location evidence="1">Periplasm</location>
    </subcellularLocation>
</comment>
<evidence type="ECO:0000256" key="4">
    <source>
        <dbReference type="ARBA" id="ARBA00022729"/>
    </source>
</evidence>
<organism evidence="8 9">
    <name type="scientific">Devosia psychrophila</name>
    <dbReference type="NCBI Taxonomy" id="728005"/>
    <lineage>
        <taxon>Bacteria</taxon>
        <taxon>Pseudomonadati</taxon>
        <taxon>Pseudomonadota</taxon>
        <taxon>Alphaproteobacteria</taxon>
        <taxon>Hyphomicrobiales</taxon>
        <taxon>Devosiaceae</taxon>
        <taxon>Devosia</taxon>
    </lineage>
</organism>
<evidence type="ECO:0000256" key="3">
    <source>
        <dbReference type="ARBA" id="ARBA00022679"/>
    </source>
</evidence>
<evidence type="ECO:0000313" key="8">
    <source>
        <dbReference type="EMBL" id="KKC33958.1"/>
    </source>
</evidence>
<keyword evidence="4" id="KW-0732">Signal</keyword>
<keyword evidence="6" id="KW-0016">Alginate biosynthesis</keyword>
<keyword evidence="9" id="KW-1185">Reference proteome</keyword>